<evidence type="ECO:0000313" key="3">
    <source>
        <dbReference type="Proteomes" id="UP001293254"/>
    </source>
</evidence>
<keyword evidence="3" id="KW-1185">Reference proteome</keyword>
<gene>
    <name evidence="2" type="ORF">Salat_2496400</name>
</gene>
<name>A0AAE1XRI7_9LAMI</name>
<dbReference type="EMBL" id="JACGWO010000010">
    <property type="protein sequence ID" value="KAK4416709.1"/>
    <property type="molecule type" value="Genomic_DNA"/>
</dbReference>
<evidence type="ECO:0000256" key="1">
    <source>
        <dbReference type="SAM" id="MobiDB-lite"/>
    </source>
</evidence>
<evidence type="ECO:0000313" key="2">
    <source>
        <dbReference type="EMBL" id="KAK4416709.1"/>
    </source>
</evidence>
<feature type="region of interest" description="Disordered" evidence="1">
    <location>
        <begin position="34"/>
        <end position="60"/>
    </location>
</feature>
<organism evidence="2 3">
    <name type="scientific">Sesamum alatum</name>
    <dbReference type="NCBI Taxonomy" id="300844"/>
    <lineage>
        <taxon>Eukaryota</taxon>
        <taxon>Viridiplantae</taxon>
        <taxon>Streptophyta</taxon>
        <taxon>Embryophyta</taxon>
        <taxon>Tracheophyta</taxon>
        <taxon>Spermatophyta</taxon>
        <taxon>Magnoliopsida</taxon>
        <taxon>eudicotyledons</taxon>
        <taxon>Gunneridae</taxon>
        <taxon>Pentapetalae</taxon>
        <taxon>asterids</taxon>
        <taxon>lamiids</taxon>
        <taxon>Lamiales</taxon>
        <taxon>Pedaliaceae</taxon>
        <taxon>Sesamum</taxon>
    </lineage>
</organism>
<comment type="caution">
    <text evidence="2">The sequence shown here is derived from an EMBL/GenBank/DDBJ whole genome shotgun (WGS) entry which is preliminary data.</text>
</comment>
<reference evidence="2" key="2">
    <citation type="journal article" date="2024" name="Plant">
        <title>Genomic evolution and insights into agronomic trait innovations of Sesamum species.</title>
        <authorList>
            <person name="Miao H."/>
            <person name="Wang L."/>
            <person name="Qu L."/>
            <person name="Liu H."/>
            <person name="Sun Y."/>
            <person name="Le M."/>
            <person name="Wang Q."/>
            <person name="Wei S."/>
            <person name="Zheng Y."/>
            <person name="Lin W."/>
            <person name="Duan Y."/>
            <person name="Cao H."/>
            <person name="Xiong S."/>
            <person name="Wang X."/>
            <person name="Wei L."/>
            <person name="Li C."/>
            <person name="Ma Q."/>
            <person name="Ju M."/>
            <person name="Zhao R."/>
            <person name="Li G."/>
            <person name="Mu C."/>
            <person name="Tian Q."/>
            <person name="Mei H."/>
            <person name="Zhang T."/>
            <person name="Gao T."/>
            <person name="Zhang H."/>
        </authorList>
    </citation>
    <scope>NUCLEOTIDE SEQUENCE</scope>
    <source>
        <strain evidence="2">3651</strain>
    </source>
</reference>
<dbReference type="AlphaFoldDB" id="A0AAE1XRI7"/>
<reference evidence="2" key="1">
    <citation type="submission" date="2020-06" db="EMBL/GenBank/DDBJ databases">
        <authorList>
            <person name="Li T."/>
            <person name="Hu X."/>
            <person name="Zhang T."/>
            <person name="Song X."/>
            <person name="Zhang H."/>
            <person name="Dai N."/>
            <person name="Sheng W."/>
            <person name="Hou X."/>
            <person name="Wei L."/>
        </authorList>
    </citation>
    <scope>NUCLEOTIDE SEQUENCE</scope>
    <source>
        <strain evidence="2">3651</strain>
        <tissue evidence="2">Leaf</tissue>
    </source>
</reference>
<accession>A0AAE1XRI7</accession>
<proteinExistence type="predicted"/>
<protein>
    <submittedName>
        <fullName evidence="2">Phosphatidylinositol 4-kinase beta 1</fullName>
    </submittedName>
</protein>
<sequence>MNSWKQISSVCGTASIIYLVEHYHVSGSILPGLEDSLGSPKQHDEKSNAKPPLPNSASQFRKGTYHESLDFVQTLCETSYGLVDVFPVEDRKAALRESLVETNAHIEDAQNSGGRYSLTMVNVFGSIADSS</sequence>
<dbReference type="Proteomes" id="UP001293254">
    <property type="component" value="Unassembled WGS sequence"/>
</dbReference>